<evidence type="ECO:0000313" key="6">
    <source>
        <dbReference type="Proteomes" id="UP000068447"/>
    </source>
</evidence>
<sequence>MITLAFCAVVIILLVAFNLLPLGSWLQIMQFCYYLMFIGLSLILMEKRRYAPSPLDYARLSEPDYSEQQLHDALTRAENVMLKLKAYKKIGLRLKEFARAADVDPTLLAIATRTLLKRNFRAFVYHYRLEYAKKILMRSDVRVTDVARRLGFDSERFLSEIFVKYVHKMAQDDKTGDKQDSDNLF</sequence>
<keyword evidence="1" id="KW-0805">Transcription regulation</keyword>
<accession>A0A0U2RQ58</accession>
<dbReference type="OrthoDB" id="6328410at2"/>
<dbReference type="PROSITE" id="PS01124">
    <property type="entry name" value="HTH_ARAC_FAMILY_2"/>
    <property type="match status" value="1"/>
</dbReference>
<keyword evidence="2" id="KW-0238">DNA-binding</keyword>
<dbReference type="Gene3D" id="1.10.10.60">
    <property type="entry name" value="Homeodomain-like"/>
    <property type="match status" value="1"/>
</dbReference>
<organism evidence="5 6">
    <name type="scientific">Lacimicrobium alkaliphilum</name>
    <dbReference type="NCBI Taxonomy" id="1526571"/>
    <lineage>
        <taxon>Bacteria</taxon>
        <taxon>Pseudomonadati</taxon>
        <taxon>Pseudomonadota</taxon>
        <taxon>Gammaproteobacteria</taxon>
        <taxon>Alteromonadales</taxon>
        <taxon>Alteromonadaceae</taxon>
        <taxon>Lacimicrobium</taxon>
    </lineage>
</organism>
<protein>
    <recommendedName>
        <fullName evidence="4">HTH araC/xylS-type domain-containing protein</fullName>
    </recommendedName>
</protein>
<keyword evidence="6" id="KW-1185">Reference proteome</keyword>
<gene>
    <name evidence="5" type="ORF">AT746_15435</name>
</gene>
<dbReference type="SMART" id="SM00342">
    <property type="entry name" value="HTH_ARAC"/>
    <property type="match status" value="1"/>
</dbReference>
<dbReference type="PANTHER" id="PTHR43280:SF2">
    <property type="entry name" value="HTH-TYPE TRANSCRIPTIONAL REGULATOR EXSA"/>
    <property type="match status" value="1"/>
</dbReference>
<dbReference type="Proteomes" id="UP000068447">
    <property type="component" value="Chromosome"/>
</dbReference>
<name>A0A0U2RQ58_9ALTE</name>
<keyword evidence="3" id="KW-0804">Transcription</keyword>
<proteinExistence type="predicted"/>
<dbReference type="SUPFAM" id="SSF46689">
    <property type="entry name" value="Homeodomain-like"/>
    <property type="match status" value="1"/>
</dbReference>
<evidence type="ECO:0000259" key="4">
    <source>
        <dbReference type="PROSITE" id="PS01124"/>
    </source>
</evidence>
<evidence type="ECO:0000256" key="1">
    <source>
        <dbReference type="ARBA" id="ARBA00023015"/>
    </source>
</evidence>
<dbReference type="GO" id="GO:0043565">
    <property type="term" value="F:sequence-specific DNA binding"/>
    <property type="evidence" value="ECO:0007669"/>
    <property type="project" value="InterPro"/>
</dbReference>
<evidence type="ECO:0000313" key="5">
    <source>
        <dbReference type="EMBL" id="ALS99514.1"/>
    </source>
</evidence>
<feature type="domain" description="HTH araC/xylS-type" evidence="4">
    <location>
        <begin position="78"/>
        <end position="176"/>
    </location>
</feature>
<dbReference type="Pfam" id="PF12833">
    <property type="entry name" value="HTH_18"/>
    <property type="match status" value="1"/>
</dbReference>
<dbReference type="KEGG" id="lal:AT746_15435"/>
<dbReference type="InterPro" id="IPR018060">
    <property type="entry name" value="HTH_AraC"/>
</dbReference>
<dbReference type="EMBL" id="CP013650">
    <property type="protein sequence ID" value="ALS99514.1"/>
    <property type="molecule type" value="Genomic_DNA"/>
</dbReference>
<reference evidence="5 6" key="1">
    <citation type="submission" date="2015-12" db="EMBL/GenBank/DDBJ databases">
        <title>Complete genome of Lacimicrobium alkaliphilum KCTC 32984.</title>
        <authorList>
            <person name="Kim S.-G."/>
            <person name="Lee Y.-J."/>
        </authorList>
    </citation>
    <scope>NUCLEOTIDE SEQUENCE [LARGE SCALE GENOMIC DNA]</scope>
    <source>
        <strain evidence="5 6">YelD216</strain>
    </source>
</reference>
<dbReference type="InterPro" id="IPR009057">
    <property type="entry name" value="Homeodomain-like_sf"/>
</dbReference>
<dbReference type="STRING" id="1526571.AT746_15435"/>
<evidence type="ECO:0000256" key="3">
    <source>
        <dbReference type="ARBA" id="ARBA00023163"/>
    </source>
</evidence>
<dbReference type="AlphaFoldDB" id="A0A0U2RQ58"/>
<dbReference type="PANTHER" id="PTHR43280">
    <property type="entry name" value="ARAC-FAMILY TRANSCRIPTIONAL REGULATOR"/>
    <property type="match status" value="1"/>
</dbReference>
<evidence type="ECO:0000256" key="2">
    <source>
        <dbReference type="ARBA" id="ARBA00023125"/>
    </source>
</evidence>
<dbReference type="GO" id="GO:0003700">
    <property type="term" value="F:DNA-binding transcription factor activity"/>
    <property type="evidence" value="ECO:0007669"/>
    <property type="project" value="InterPro"/>
</dbReference>